<dbReference type="STRING" id="32040.SAMN04489710_11020"/>
<evidence type="ECO:0000256" key="1">
    <source>
        <dbReference type="SAM" id="MobiDB-lite"/>
    </source>
</evidence>
<dbReference type="EMBL" id="FOMQ01000010">
    <property type="protein sequence ID" value="SFD95555.1"/>
    <property type="molecule type" value="Genomic_DNA"/>
</dbReference>
<sequence length="49" mass="5847">MGRNAAQEQHDNDNHANQLNPNNDEYWHSRGEDERPDDWEDRVNGEVDR</sequence>
<proteinExistence type="predicted"/>
<organism evidence="2 3">
    <name type="scientific">Paracidovorax konjaci</name>
    <dbReference type="NCBI Taxonomy" id="32040"/>
    <lineage>
        <taxon>Bacteria</taxon>
        <taxon>Pseudomonadati</taxon>
        <taxon>Pseudomonadota</taxon>
        <taxon>Betaproteobacteria</taxon>
        <taxon>Burkholderiales</taxon>
        <taxon>Comamonadaceae</taxon>
        <taxon>Paracidovorax</taxon>
    </lineage>
</organism>
<evidence type="ECO:0000313" key="3">
    <source>
        <dbReference type="Proteomes" id="UP000199517"/>
    </source>
</evidence>
<reference evidence="3" key="1">
    <citation type="submission" date="2016-10" db="EMBL/GenBank/DDBJ databases">
        <authorList>
            <person name="Varghese N."/>
            <person name="Submissions S."/>
        </authorList>
    </citation>
    <scope>NUCLEOTIDE SEQUENCE [LARGE SCALE GENOMIC DNA]</scope>
    <source>
        <strain evidence="3">DSM 7481</strain>
    </source>
</reference>
<protein>
    <submittedName>
        <fullName evidence="2">Uncharacterized protein</fullName>
    </submittedName>
</protein>
<dbReference type="RefSeq" id="WP_175526043.1">
    <property type="nucleotide sequence ID" value="NZ_FOMQ01000010.1"/>
</dbReference>
<evidence type="ECO:0000313" key="2">
    <source>
        <dbReference type="EMBL" id="SFD95555.1"/>
    </source>
</evidence>
<gene>
    <name evidence="2" type="ORF">SAMN04489710_11020</name>
</gene>
<name>A0A1I1WK46_9BURK</name>
<accession>A0A1I1WK46</accession>
<dbReference type="Proteomes" id="UP000199517">
    <property type="component" value="Unassembled WGS sequence"/>
</dbReference>
<keyword evidence="3" id="KW-1185">Reference proteome</keyword>
<feature type="region of interest" description="Disordered" evidence="1">
    <location>
        <begin position="1"/>
        <end position="49"/>
    </location>
</feature>
<dbReference type="AlphaFoldDB" id="A0A1I1WK46"/>